<evidence type="ECO:0000313" key="2">
    <source>
        <dbReference type="EMBL" id="KAL0149571.1"/>
    </source>
</evidence>
<comment type="caution">
    <text evidence="2">The sequence shown here is derived from an EMBL/GenBank/DDBJ whole genome shotgun (WGS) entry which is preliminary data.</text>
</comment>
<gene>
    <name evidence="2" type="ORF">M9458_055098</name>
</gene>
<feature type="region of interest" description="Disordered" evidence="1">
    <location>
        <begin position="29"/>
        <end position="50"/>
    </location>
</feature>
<evidence type="ECO:0008006" key="4">
    <source>
        <dbReference type="Google" id="ProtNLM"/>
    </source>
</evidence>
<organism evidence="2 3">
    <name type="scientific">Cirrhinus mrigala</name>
    <name type="common">Mrigala</name>
    <dbReference type="NCBI Taxonomy" id="683832"/>
    <lineage>
        <taxon>Eukaryota</taxon>
        <taxon>Metazoa</taxon>
        <taxon>Chordata</taxon>
        <taxon>Craniata</taxon>
        <taxon>Vertebrata</taxon>
        <taxon>Euteleostomi</taxon>
        <taxon>Actinopterygii</taxon>
        <taxon>Neopterygii</taxon>
        <taxon>Teleostei</taxon>
        <taxon>Ostariophysi</taxon>
        <taxon>Cypriniformes</taxon>
        <taxon>Cyprinidae</taxon>
        <taxon>Labeoninae</taxon>
        <taxon>Labeonini</taxon>
        <taxon>Cirrhinus</taxon>
    </lineage>
</organism>
<dbReference type="EMBL" id="JAMKFB020000399">
    <property type="protein sequence ID" value="KAL0149571.1"/>
    <property type="molecule type" value="Genomic_DNA"/>
</dbReference>
<evidence type="ECO:0000256" key="1">
    <source>
        <dbReference type="SAM" id="MobiDB-lite"/>
    </source>
</evidence>
<proteinExistence type="predicted"/>
<keyword evidence="3" id="KW-1185">Reference proteome</keyword>
<name>A0ABD0MLR3_CIRMR</name>
<dbReference type="AlphaFoldDB" id="A0ABD0MLR3"/>
<dbReference type="Proteomes" id="UP001529510">
    <property type="component" value="Unassembled WGS sequence"/>
</dbReference>
<protein>
    <recommendedName>
        <fullName evidence="4">MHC class I antigen</fullName>
    </recommendedName>
</protein>
<sequence length="50" mass="5966">MSPEWHLRTSAGRHRVGFFRRHEFAERPEDKTGTFRERLEDETGMFAGRS</sequence>
<feature type="compositionally biased region" description="Basic and acidic residues" evidence="1">
    <location>
        <begin position="29"/>
        <end position="41"/>
    </location>
</feature>
<reference evidence="2 3" key="1">
    <citation type="submission" date="2024-05" db="EMBL/GenBank/DDBJ databases">
        <title>Genome sequencing and assembly of Indian major carp, Cirrhinus mrigala (Hamilton, 1822).</title>
        <authorList>
            <person name="Mohindra V."/>
            <person name="Chowdhury L.M."/>
            <person name="Lal K."/>
            <person name="Jena J.K."/>
        </authorList>
    </citation>
    <scope>NUCLEOTIDE SEQUENCE [LARGE SCALE GENOMIC DNA]</scope>
    <source>
        <strain evidence="2">CM1030</strain>
        <tissue evidence="2">Blood</tissue>
    </source>
</reference>
<evidence type="ECO:0000313" key="3">
    <source>
        <dbReference type="Proteomes" id="UP001529510"/>
    </source>
</evidence>
<accession>A0ABD0MLR3</accession>